<sequence>MFISNESECFTIMKDIYRSPYEAYPFLADDADDLRCDYELHTDRLSSEIGLLRAKCKDSPFYEELEKIGELVYHANACVRTKMTITQEEIDWLKSRVDELNAERTNQSGPFFLPQGSERGALAHILRVDCKIIVRLLYRHLYQGKKVDSGLLDFFNLLSGYFFMIALKFNREDDVTEIPFVSRNYR</sequence>
<comment type="catalytic activity">
    <reaction evidence="12 14">
        <text>2 cob(II)yrinate a,c diamide + reduced [electron-transfer flavoprotein] + 2 ATP = 2 adenosylcob(III)yrinate a,c-diamide + 2 triphosphate + oxidized [electron-transfer flavoprotein] + 3 H(+)</text>
        <dbReference type="Rhea" id="RHEA:11528"/>
        <dbReference type="Rhea" id="RHEA-COMP:10685"/>
        <dbReference type="Rhea" id="RHEA-COMP:10686"/>
        <dbReference type="ChEBI" id="CHEBI:15378"/>
        <dbReference type="ChEBI" id="CHEBI:18036"/>
        <dbReference type="ChEBI" id="CHEBI:30616"/>
        <dbReference type="ChEBI" id="CHEBI:57692"/>
        <dbReference type="ChEBI" id="CHEBI:58307"/>
        <dbReference type="ChEBI" id="CHEBI:58503"/>
        <dbReference type="ChEBI" id="CHEBI:58537"/>
        <dbReference type="EC" id="2.5.1.17"/>
    </reaction>
</comment>
<dbReference type="Proteomes" id="UP000237934">
    <property type="component" value="Unassembled WGS sequence"/>
</dbReference>
<dbReference type="GO" id="GO:0005524">
    <property type="term" value="F:ATP binding"/>
    <property type="evidence" value="ECO:0007669"/>
    <property type="project" value="UniProtKB-UniRule"/>
</dbReference>
<dbReference type="InterPro" id="IPR036451">
    <property type="entry name" value="CblAdoTrfase-like_sf"/>
</dbReference>
<proteinExistence type="inferred from homology"/>
<dbReference type="GO" id="GO:0009236">
    <property type="term" value="P:cobalamin biosynthetic process"/>
    <property type="evidence" value="ECO:0007669"/>
    <property type="project" value="UniProtKB-UniRule"/>
</dbReference>
<evidence type="ECO:0000256" key="9">
    <source>
        <dbReference type="ARBA" id="ARBA00031529"/>
    </source>
</evidence>
<evidence type="ECO:0000256" key="1">
    <source>
        <dbReference type="ARBA" id="ARBA00005121"/>
    </source>
</evidence>
<evidence type="ECO:0000313" key="16">
    <source>
        <dbReference type="EMBL" id="PQF24162.1"/>
    </source>
</evidence>
<dbReference type="EMBL" id="PUAP01000017">
    <property type="protein sequence ID" value="PQF24162.1"/>
    <property type="molecule type" value="Genomic_DNA"/>
</dbReference>
<evidence type="ECO:0000256" key="11">
    <source>
        <dbReference type="ARBA" id="ARBA00033354"/>
    </source>
</evidence>
<dbReference type="InterPro" id="IPR029499">
    <property type="entry name" value="PduO-typ"/>
</dbReference>
<accession>A0A2S7RWB8</accession>
<keyword evidence="5 14" id="KW-0169">Cobalamin biosynthesis</keyword>
<evidence type="ECO:0000256" key="6">
    <source>
        <dbReference type="ARBA" id="ARBA00022679"/>
    </source>
</evidence>
<dbReference type="PANTHER" id="PTHR12213">
    <property type="entry name" value="CORRINOID ADENOSYLTRANSFERASE"/>
    <property type="match status" value="1"/>
</dbReference>
<comment type="similarity">
    <text evidence="2 14">Belongs to the Cob(I)alamin adenosyltransferase family.</text>
</comment>
<reference evidence="16 17" key="1">
    <citation type="journal article" date="2018" name="Pathog. Dis.">
        <title>Whole-genome sequencing based characterization of antimicrobial resistance in Enterococcus.</title>
        <authorList>
            <person name="Tyson G."/>
        </authorList>
    </citation>
    <scope>NUCLEOTIDE SEQUENCE [LARGE SCALE GENOMIC DNA]</scope>
    <source>
        <strain evidence="16 17">CVM N55263</strain>
    </source>
</reference>
<evidence type="ECO:0000256" key="3">
    <source>
        <dbReference type="ARBA" id="ARBA00012454"/>
    </source>
</evidence>
<keyword evidence="6 14" id="KW-0808">Transferase</keyword>
<comment type="pathway">
    <text evidence="1 14">Cofactor biosynthesis; adenosylcobalamin biosynthesis; adenosylcobalamin from cob(II)yrinate a,c-diamide: step 2/7.</text>
</comment>
<comment type="catalytic activity">
    <reaction evidence="13 14">
        <text>2 cob(II)alamin + reduced [electron-transfer flavoprotein] + 2 ATP = 2 adenosylcob(III)alamin + 2 triphosphate + oxidized [electron-transfer flavoprotein] + 3 H(+)</text>
        <dbReference type="Rhea" id="RHEA:28671"/>
        <dbReference type="Rhea" id="RHEA-COMP:10685"/>
        <dbReference type="Rhea" id="RHEA-COMP:10686"/>
        <dbReference type="ChEBI" id="CHEBI:15378"/>
        <dbReference type="ChEBI" id="CHEBI:16304"/>
        <dbReference type="ChEBI" id="CHEBI:18036"/>
        <dbReference type="ChEBI" id="CHEBI:18408"/>
        <dbReference type="ChEBI" id="CHEBI:30616"/>
        <dbReference type="ChEBI" id="CHEBI:57692"/>
        <dbReference type="ChEBI" id="CHEBI:58307"/>
        <dbReference type="EC" id="2.5.1.17"/>
    </reaction>
</comment>
<gene>
    <name evidence="16" type="ORF">CUS89_05295</name>
</gene>
<evidence type="ECO:0000256" key="12">
    <source>
        <dbReference type="ARBA" id="ARBA00048555"/>
    </source>
</evidence>
<keyword evidence="7 14" id="KW-0547">Nucleotide-binding</keyword>
<comment type="caution">
    <text evidence="16">The sequence shown here is derived from an EMBL/GenBank/DDBJ whole genome shotgun (WGS) entry which is preliminary data.</text>
</comment>
<evidence type="ECO:0000259" key="15">
    <source>
        <dbReference type="Pfam" id="PF01923"/>
    </source>
</evidence>
<organism evidence="16 17">
    <name type="scientific">Enterococcus mundtii</name>
    <dbReference type="NCBI Taxonomy" id="53346"/>
    <lineage>
        <taxon>Bacteria</taxon>
        <taxon>Bacillati</taxon>
        <taxon>Bacillota</taxon>
        <taxon>Bacilli</taxon>
        <taxon>Lactobacillales</taxon>
        <taxon>Enterococcaceae</taxon>
        <taxon>Enterococcus</taxon>
    </lineage>
</organism>
<evidence type="ECO:0000256" key="7">
    <source>
        <dbReference type="ARBA" id="ARBA00022741"/>
    </source>
</evidence>
<dbReference type="SUPFAM" id="SSF89028">
    <property type="entry name" value="Cobalamin adenosyltransferase-like"/>
    <property type="match status" value="1"/>
</dbReference>
<evidence type="ECO:0000256" key="2">
    <source>
        <dbReference type="ARBA" id="ARBA00007487"/>
    </source>
</evidence>
<dbReference type="PANTHER" id="PTHR12213:SF0">
    <property type="entry name" value="CORRINOID ADENOSYLTRANSFERASE MMAB"/>
    <property type="match status" value="1"/>
</dbReference>
<evidence type="ECO:0000256" key="5">
    <source>
        <dbReference type="ARBA" id="ARBA00022573"/>
    </source>
</evidence>
<dbReference type="EC" id="2.5.1.17" evidence="3 14"/>
<dbReference type="InterPro" id="IPR016030">
    <property type="entry name" value="CblAdoTrfase-like"/>
</dbReference>
<dbReference type="Pfam" id="PF01923">
    <property type="entry name" value="Cob_adeno_trans"/>
    <property type="match status" value="1"/>
</dbReference>
<feature type="domain" description="Cobalamin adenosyltransferase-like" evidence="15">
    <location>
        <begin position="34"/>
        <end position="167"/>
    </location>
</feature>
<evidence type="ECO:0000256" key="4">
    <source>
        <dbReference type="ARBA" id="ARBA00020963"/>
    </source>
</evidence>
<evidence type="ECO:0000313" key="17">
    <source>
        <dbReference type="Proteomes" id="UP000237934"/>
    </source>
</evidence>
<dbReference type="GO" id="GO:0008817">
    <property type="term" value="F:corrinoid adenosyltransferase activity"/>
    <property type="evidence" value="ECO:0007669"/>
    <property type="project" value="UniProtKB-UniRule"/>
</dbReference>
<protein>
    <recommendedName>
        <fullName evidence="4 14">Corrinoid adenosyltransferase</fullName>
        <ecNumber evidence="3 14">2.5.1.17</ecNumber>
    </recommendedName>
    <alternativeName>
        <fullName evidence="9 14">Cob(II)alamin adenosyltransferase</fullName>
    </alternativeName>
    <alternativeName>
        <fullName evidence="11 14">Cob(II)yrinic acid a,c-diamide adenosyltransferase</fullName>
    </alternativeName>
    <alternativeName>
        <fullName evidence="10 14">Cobinamide/cobalamin adenosyltransferase</fullName>
    </alternativeName>
</protein>
<dbReference type="AlphaFoldDB" id="A0A2S7RWB8"/>
<evidence type="ECO:0000256" key="13">
    <source>
        <dbReference type="ARBA" id="ARBA00048692"/>
    </source>
</evidence>
<evidence type="ECO:0000256" key="14">
    <source>
        <dbReference type="RuleBase" id="RU366026"/>
    </source>
</evidence>
<evidence type="ECO:0000256" key="8">
    <source>
        <dbReference type="ARBA" id="ARBA00022840"/>
    </source>
</evidence>
<evidence type="ECO:0000256" key="10">
    <source>
        <dbReference type="ARBA" id="ARBA00033334"/>
    </source>
</evidence>
<name>A0A2S7RWB8_ENTMU</name>
<keyword evidence="8 14" id="KW-0067">ATP-binding</keyword>
<dbReference type="Gene3D" id="1.20.1200.10">
    <property type="entry name" value="Cobalamin adenosyltransferase-like"/>
    <property type="match status" value="1"/>
</dbReference>